<dbReference type="RefSeq" id="WP_186846921.1">
    <property type="nucleotide sequence ID" value="NZ_JACOME010000006.1"/>
</dbReference>
<dbReference type="Proteomes" id="UP000607435">
    <property type="component" value="Unassembled WGS sequence"/>
</dbReference>
<evidence type="ECO:0008006" key="3">
    <source>
        <dbReference type="Google" id="ProtNLM"/>
    </source>
</evidence>
<gene>
    <name evidence="1" type="ORF">H6H04_15600</name>
</gene>
<name>A0ABR6Y4Y6_9FLAO</name>
<evidence type="ECO:0000313" key="1">
    <source>
        <dbReference type="EMBL" id="MBC3847821.1"/>
    </source>
</evidence>
<sequence length="311" mass="34516">MIKKIFGLSSFIILLLFINCDNEPYEGEIVNEDNACTNAIRAASEAGANYLLVTAADEEHNLLCQIYRDALEDQIEICGDETGDLQEIVDFLGDCTTVFDNPCANAQNATDIAFQEFLNAPTLDYEVTCLAYVAAIENQIAICGDDGSLQALIEDLGDCQPFVFDITGNWKLIAMNSNIGRDLDNDGVVTSDYFQEINCYTEEAIDFFPNGTGTFYFRSYAVVEISASNDNFDNIDYAIDCIEESVDVQFTWVQIGLNSIVVTLTEDGTVLNFFRNADHIFIARRDDFVATSVSPGVDSVVQDIIYEYTQL</sequence>
<accession>A0ABR6Y4Y6</accession>
<evidence type="ECO:0000313" key="2">
    <source>
        <dbReference type="Proteomes" id="UP000607435"/>
    </source>
</evidence>
<dbReference type="EMBL" id="JACOME010000006">
    <property type="protein sequence ID" value="MBC3847821.1"/>
    <property type="molecule type" value="Genomic_DNA"/>
</dbReference>
<comment type="caution">
    <text evidence="1">The sequence shown here is derived from an EMBL/GenBank/DDBJ whole genome shotgun (WGS) entry which is preliminary data.</text>
</comment>
<keyword evidence="2" id="KW-1185">Reference proteome</keyword>
<organism evidence="1 2">
    <name type="scientific">Winogradskyella echinorum</name>
    <dbReference type="NCBI Taxonomy" id="538189"/>
    <lineage>
        <taxon>Bacteria</taxon>
        <taxon>Pseudomonadati</taxon>
        <taxon>Bacteroidota</taxon>
        <taxon>Flavobacteriia</taxon>
        <taxon>Flavobacteriales</taxon>
        <taxon>Flavobacteriaceae</taxon>
        <taxon>Winogradskyella</taxon>
    </lineage>
</organism>
<proteinExistence type="predicted"/>
<protein>
    <recommendedName>
        <fullName evidence="3">Lipocalin-like domain-containing protein</fullName>
    </recommendedName>
</protein>
<reference evidence="1 2" key="1">
    <citation type="submission" date="2020-08" db="EMBL/GenBank/DDBJ databases">
        <title>Winogradskyella ouciana sp. nov., isolated from the hadal seawater of the Mariana Trench.</title>
        <authorList>
            <person name="He X."/>
        </authorList>
    </citation>
    <scope>NUCLEOTIDE SEQUENCE [LARGE SCALE GENOMIC DNA]</scope>
    <source>
        <strain evidence="1 2">KCTC 22026</strain>
    </source>
</reference>